<dbReference type="SMART" id="SM00822">
    <property type="entry name" value="PKS_KR"/>
    <property type="match status" value="1"/>
</dbReference>
<dbReference type="AlphaFoldDB" id="A0AAV9NID0"/>
<evidence type="ECO:0000313" key="7">
    <source>
        <dbReference type="Proteomes" id="UP001358417"/>
    </source>
</evidence>
<dbReference type="PANTHER" id="PTHR24321">
    <property type="entry name" value="DEHYDROGENASES, SHORT CHAIN"/>
    <property type="match status" value="1"/>
</dbReference>
<dbReference type="CDD" id="cd05233">
    <property type="entry name" value="SDR_c"/>
    <property type="match status" value="1"/>
</dbReference>
<dbReference type="PRINTS" id="PR00080">
    <property type="entry name" value="SDRFAMILY"/>
</dbReference>
<keyword evidence="3" id="KW-0560">Oxidoreductase</keyword>
<dbReference type="EMBL" id="JAVRRD010000006">
    <property type="protein sequence ID" value="KAK5057902.1"/>
    <property type="molecule type" value="Genomic_DNA"/>
</dbReference>
<name>A0AAV9NID0_9EURO</name>
<reference evidence="6 7" key="1">
    <citation type="submission" date="2023-08" db="EMBL/GenBank/DDBJ databases">
        <title>Black Yeasts Isolated from many extreme environments.</title>
        <authorList>
            <person name="Coleine C."/>
            <person name="Stajich J.E."/>
            <person name="Selbmann L."/>
        </authorList>
    </citation>
    <scope>NUCLEOTIDE SEQUENCE [LARGE SCALE GENOMIC DNA]</scope>
    <source>
        <strain evidence="6 7">CCFEE 5792</strain>
    </source>
</reference>
<keyword evidence="7" id="KW-1185">Reference proteome</keyword>
<keyword evidence="4" id="KW-0520">NAD</keyword>
<dbReference type="PRINTS" id="PR00081">
    <property type="entry name" value="GDHRDH"/>
</dbReference>
<dbReference type="InterPro" id="IPR020904">
    <property type="entry name" value="Sc_DH/Rdtase_CS"/>
</dbReference>
<dbReference type="InterPro" id="IPR002347">
    <property type="entry name" value="SDR_fam"/>
</dbReference>
<sequence>MATLEGKIIAITGAAGGIGSATAAHLASKGASLSLADMDTEALNQIADELRIKFKIDVIATKVDVSSSDQVNSWIASTIKHFSRLSGAVNLAGTVGREFGLKPAHDVSDDDFDAVMAINVKGLMACQRAQLRHIEDGGSIVNAASVSGKMGIPKALSYAASKHAVIGMTRVAAAENGHRGVRVNAIAPGAIDTKMLDIAKEAGGAVSGSGMSPIDRMGKPEEVAKLIAFLLSDDASFTTGAVYTIDGGMTP</sequence>
<evidence type="ECO:0000259" key="5">
    <source>
        <dbReference type="SMART" id="SM00822"/>
    </source>
</evidence>
<comment type="caution">
    <text evidence="6">The sequence shown here is derived from an EMBL/GenBank/DDBJ whole genome shotgun (WGS) entry which is preliminary data.</text>
</comment>
<dbReference type="GeneID" id="89980053"/>
<evidence type="ECO:0000313" key="6">
    <source>
        <dbReference type="EMBL" id="KAK5057902.1"/>
    </source>
</evidence>
<dbReference type="Pfam" id="PF13561">
    <property type="entry name" value="adh_short_C2"/>
    <property type="match status" value="1"/>
</dbReference>
<protein>
    <recommendedName>
        <fullName evidence="5">Ketoreductase domain-containing protein</fullName>
    </recommendedName>
</protein>
<evidence type="ECO:0000256" key="3">
    <source>
        <dbReference type="ARBA" id="ARBA00023002"/>
    </source>
</evidence>
<evidence type="ECO:0000256" key="2">
    <source>
        <dbReference type="ARBA" id="ARBA00022857"/>
    </source>
</evidence>
<dbReference type="PANTHER" id="PTHR24321:SF8">
    <property type="entry name" value="ESTRADIOL 17-BETA-DEHYDROGENASE 8-RELATED"/>
    <property type="match status" value="1"/>
</dbReference>
<dbReference type="GO" id="GO:0016491">
    <property type="term" value="F:oxidoreductase activity"/>
    <property type="evidence" value="ECO:0007669"/>
    <property type="project" value="UniProtKB-KW"/>
</dbReference>
<dbReference type="InterPro" id="IPR057326">
    <property type="entry name" value="KR_dom"/>
</dbReference>
<proteinExistence type="inferred from homology"/>
<gene>
    <name evidence="6" type="ORF">LTR84_011903</name>
</gene>
<dbReference type="PROSITE" id="PS00061">
    <property type="entry name" value="ADH_SHORT"/>
    <property type="match status" value="1"/>
</dbReference>
<dbReference type="InterPro" id="IPR036291">
    <property type="entry name" value="NAD(P)-bd_dom_sf"/>
</dbReference>
<feature type="domain" description="Ketoreductase" evidence="5">
    <location>
        <begin position="7"/>
        <end position="194"/>
    </location>
</feature>
<evidence type="ECO:0000256" key="1">
    <source>
        <dbReference type="ARBA" id="ARBA00006484"/>
    </source>
</evidence>
<dbReference type="FunFam" id="3.40.50.720:FF:000084">
    <property type="entry name" value="Short-chain dehydrogenase reductase"/>
    <property type="match status" value="1"/>
</dbReference>
<accession>A0AAV9NID0</accession>
<dbReference type="Gene3D" id="3.40.50.720">
    <property type="entry name" value="NAD(P)-binding Rossmann-like Domain"/>
    <property type="match status" value="1"/>
</dbReference>
<dbReference type="Proteomes" id="UP001358417">
    <property type="component" value="Unassembled WGS sequence"/>
</dbReference>
<organism evidence="6 7">
    <name type="scientific">Exophiala bonariae</name>
    <dbReference type="NCBI Taxonomy" id="1690606"/>
    <lineage>
        <taxon>Eukaryota</taxon>
        <taxon>Fungi</taxon>
        <taxon>Dikarya</taxon>
        <taxon>Ascomycota</taxon>
        <taxon>Pezizomycotina</taxon>
        <taxon>Eurotiomycetes</taxon>
        <taxon>Chaetothyriomycetidae</taxon>
        <taxon>Chaetothyriales</taxon>
        <taxon>Herpotrichiellaceae</taxon>
        <taxon>Exophiala</taxon>
    </lineage>
</organism>
<dbReference type="RefSeq" id="XP_064709020.1">
    <property type="nucleotide sequence ID" value="XM_064855431.1"/>
</dbReference>
<keyword evidence="2" id="KW-0521">NADP</keyword>
<dbReference type="SUPFAM" id="SSF51735">
    <property type="entry name" value="NAD(P)-binding Rossmann-fold domains"/>
    <property type="match status" value="1"/>
</dbReference>
<evidence type="ECO:0000256" key="4">
    <source>
        <dbReference type="ARBA" id="ARBA00023027"/>
    </source>
</evidence>
<comment type="similarity">
    <text evidence="1">Belongs to the short-chain dehydrogenases/reductases (SDR) family.</text>
</comment>